<evidence type="ECO:0000313" key="1">
    <source>
        <dbReference type="EMBL" id="TDQ84507.1"/>
    </source>
</evidence>
<keyword evidence="2" id="KW-1185">Reference proteome</keyword>
<accession>A0A4R6WXS7</accession>
<dbReference type="Pfam" id="PF13365">
    <property type="entry name" value="Trypsin_2"/>
    <property type="match status" value="1"/>
</dbReference>
<gene>
    <name evidence="1" type="ORF">A8950_1064</name>
</gene>
<sequence>MLLRPGGCSSGPCRPVTAIVLLAVALLAVSGCRGISVPPVPVLQSAAGANDRLAPIQIDRIVFNLTRGQQVGSYRGGHVYTGCGATLSPEPIYWKAGRVSADDAETQDVLGDALRGAGYNVVGPSEDLFVDTGSQAEFLVGGRVDRMLMDVCDEVSMMNARWLGTQSGEISVDVTWQVYSLLDRRVVLETRSQGFAAMQDGMPDGEVELILRGLAAAARNLAADRQLHALLRQDRQQLAAAAAPTSADPRTQPAVVLRPVALPEGALSERMRRVQASVVTIRSSRGQGSGFFVAPDLVLTNAHVVGGAERVRVVLLDGRAIDARVLRRAPNRDVALVQIIQGSHAPLSLRLEPPDLAEEVYAVGSPLDESLAGTITRGIVSRYQRDAEGFELIQADATIQQGSSGGPLLDAAGRVVGLSQSVLAGEDELSLGINFFIPIADALLHLNVRIDGS</sequence>
<dbReference type="InterPro" id="IPR009003">
    <property type="entry name" value="Peptidase_S1_PA"/>
</dbReference>
<name>A0A4R6WXS7_9PROT</name>
<protein>
    <submittedName>
        <fullName evidence="1">Trypsin-like peptidase</fullName>
    </submittedName>
</protein>
<proteinExistence type="predicted"/>
<dbReference type="OrthoDB" id="9766361at2"/>
<evidence type="ECO:0000313" key="2">
    <source>
        <dbReference type="Proteomes" id="UP000295783"/>
    </source>
</evidence>
<dbReference type="GO" id="GO:0006508">
    <property type="term" value="P:proteolysis"/>
    <property type="evidence" value="ECO:0007669"/>
    <property type="project" value="InterPro"/>
</dbReference>
<dbReference type="PROSITE" id="PS51257">
    <property type="entry name" value="PROKAR_LIPOPROTEIN"/>
    <property type="match status" value="1"/>
</dbReference>
<dbReference type="InterPro" id="IPR043504">
    <property type="entry name" value="Peptidase_S1_PA_chymotrypsin"/>
</dbReference>
<dbReference type="GO" id="GO:0004252">
    <property type="term" value="F:serine-type endopeptidase activity"/>
    <property type="evidence" value="ECO:0007669"/>
    <property type="project" value="InterPro"/>
</dbReference>
<dbReference type="SUPFAM" id="SSF50494">
    <property type="entry name" value="Trypsin-like serine proteases"/>
    <property type="match status" value="1"/>
</dbReference>
<comment type="caution">
    <text evidence="1">The sequence shown here is derived from an EMBL/GenBank/DDBJ whole genome shotgun (WGS) entry which is preliminary data.</text>
</comment>
<reference evidence="1 2" key="1">
    <citation type="submission" date="2019-03" db="EMBL/GenBank/DDBJ databases">
        <title>Genomic Encyclopedia of Type Strains, Phase III (KMG-III): the genomes of soil and plant-associated and newly described type strains.</title>
        <authorList>
            <person name="Whitman W."/>
        </authorList>
    </citation>
    <scope>NUCLEOTIDE SEQUENCE [LARGE SCALE GENOMIC DNA]</scope>
    <source>
        <strain evidence="1 2">CGMCC 1.7660</strain>
    </source>
</reference>
<dbReference type="Gene3D" id="2.40.10.10">
    <property type="entry name" value="Trypsin-like serine proteases"/>
    <property type="match status" value="2"/>
</dbReference>
<dbReference type="PRINTS" id="PR00834">
    <property type="entry name" value="PROTEASES2C"/>
</dbReference>
<dbReference type="Proteomes" id="UP000295783">
    <property type="component" value="Unassembled WGS sequence"/>
</dbReference>
<dbReference type="EMBL" id="SNYW01000006">
    <property type="protein sequence ID" value="TDQ84507.1"/>
    <property type="molecule type" value="Genomic_DNA"/>
</dbReference>
<dbReference type="RefSeq" id="WP_133612528.1">
    <property type="nucleotide sequence ID" value="NZ_SNYW01000006.1"/>
</dbReference>
<dbReference type="PANTHER" id="PTHR22939">
    <property type="entry name" value="SERINE PROTEASE FAMILY S1C HTRA-RELATED"/>
    <property type="match status" value="1"/>
</dbReference>
<dbReference type="InterPro" id="IPR001940">
    <property type="entry name" value="Peptidase_S1C"/>
</dbReference>
<dbReference type="AlphaFoldDB" id="A0A4R6WXS7"/>
<dbReference type="PANTHER" id="PTHR22939:SF129">
    <property type="entry name" value="SERINE PROTEASE HTRA2, MITOCHONDRIAL"/>
    <property type="match status" value="1"/>
</dbReference>
<organism evidence="1 2">
    <name type="scientific">Dongia mobilis</name>
    <dbReference type="NCBI Taxonomy" id="578943"/>
    <lineage>
        <taxon>Bacteria</taxon>
        <taxon>Pseudomonadati</taxon>
        <taxon>Pseudomonadota</taxon>
        <taxon>Alphaproteobacteria</taxon>
        <taxon>Rhodospirillales</taxon>
        <taxon>Dongiaceae</taxon>
        <taxon>Dongia</taxon>
    </lineage>
</organism>